<dbReference type="RefSeq" id="WP_187671628.1">
    <property type="nucleotide sequence ID" value="NZ_CAJFCI010000052.1"/>
</dbReference>
<evidence type="ECO:0008006" key="4">
    <source>
        <dbReference type="Google" id="ProtNLM"/>
    </source>
</evidence>
<dbReference type="Proteomes" id="UP000583387">
    <property type="component" value="Unassembled WGS sequence"/>
</dbReference>
<organism evidence="2 3">
    <name type="scientific">Zestomonas carbonaria</name>
    <dbReference type="NCBI Taxonomy" id="2762745"/>
    <lineage>
        <taxon>Bacteria</taxon>
        <taxon>Pseudomonadati</taxon>
        <taxon>Pseudomonadota</taxon>
        <taxon>Gammaproteobacteria</taxon>
        <taxon>Pseudomonadales</taxon>
        <taxon>Pseudomonadaceae</taxon>
        <taxon>Zestomonas</taxon>
    </lineage>
</organism>
<reference evidence="2 3" key="1">
    <citation type="submission" date="2020-08" db="EMBL/GenBank/DDBJ databases">
        <authorList>
            <person name="Criscuolo A."/>
        </authorList>
    </citation>
    <scope>NUCLEOTIDE SEQUENCE [LARGE SCALE GENOMIC DNA]</scope>
    <source>
        <strain evidence="2">CIP111764</strain>
    </source>
</reference>
<keyword evidence="3" id="KW-1185">Reference proteome</keyword>
<gene>
    <name evidence="2" type="ORF">PSEWESI4_02594</name>
</gene>
<evidence type="ECO:0000313" key="3">
    <source>
        <dbReference type="Proteomes" id="UP000583387"/>
    </source>
</evidence>
<dbReference type="AlphaFoldDB" id="A0A7U7I9E5"/>
<protein>
    <recommendedName>
        <fullName evidence="4">DUF342 domain-containing protein</fullName>
    </recommendedName>
</protein>
<keyword evidence="1" id="KW-1133">Transmembrane helix</keyword>
<comment type="caution">
    <text evidence="2">The sequence shown here is derived from an EMBL/GenBank/DDBJ whole genome shotgun (WGS) entry which is preliminary data.</text>
</comment>
<evidence type="ECO:0000256" key="1">
    <source>
        <dbReference type="SAM" id="Phobius"/>
    </source>
</evidence>
<keyword evidence="1" id="KW-0812">Transmembrane</keyword>
<keyword evidence="1" id="KW-0472">Membrane</keyword>
<accession>A0A7U7I9E5</accession>
<sequence>MRSPFYQRGAATVLIVLITAFALAAIALSLIFSVRGNQDRQVAVHAATHSQAGAWSGVEVFRRYLESIAVDEHQLASLPKGKKLDVELGDNELTATVVNVLHPASDDQDKIYEITTDIRNRHEGARSATVVRATYSVSPGTRRSPDHDGVINLYDDLNLSGDIDIKGKDNSKINVDGSATLKGSVSGIESLRATKDIEISGSSRVGEVFANGTLKLSGSASVMKGSALGDITTSSGGHSGELSTNSNLRITNGSVDTGNALGLIEAGGDRHGYLVAGKTTTLNKGITGISNAIGDISIRSWLTVNEVNSKATVTCHSETWSGFGSIRAQAVNNCPRNSKVQAPKDVIFQLMTELQPFDMPQRPTVDAYKFKEAANYVFEFEGRKRRVTVKSVNGLADGVYYLGDYKRDHRGRKDYLCSSVDSNSRCIEPVEPDRTICQGHASEQGCITYKRNEWTLAGKNLAPGVMWFEGDLKIQNGRYYNTFVSTRSISTGGEVAVSSVNYSGYKIICAVQYPRNPTGDFADLYPSNLCDMEKGSLKNNAVGNIGLLAGGIVDGELQGGDIKLGSQSEISGSVIAGNLLSSSGDSTIRGYISAAGWGEDGKNEFGNDITLDLNDLPEGYAPGEVPGMGEECTSNCDAVATAKAKWVRYL</sequence>
<name>A0A7U7I9E5_9GAMM</name>
<evidence type="ECO:0000313" key="2">
    <source>
        <dbReference type="EMBL" id="CAD5108309.1"/>
    </source>
</evidence>
<dbReference type="EMBL" id="CAJFCI010000052">
    <property type="protein sequence ID" value="CAD5108309.1"/>
    <property type="molecule type" value="Genomic_DNA"/>
</dbReference>
<proteinExistence type="predicted"/>
<feature type="transmembrane region" description="Helical" evidence="1">
    <location>
        <begin position="12"/>
        <end position="32"/>
    </location>
</feature>